<dbReference type="Gene3D" id="1.10.10.10">
    <property type="entry name" value="Winged helix-like DNA-binding domain superfamily/Winged helix DNA-binding domain"/>
    <property type="match status" value="2"/>
</dbReference>
<dbReference type="InterPro" id="IPR036390">
    <property type="entry name" value="WH_DNA-bd_sf"/>
</dbReference>
<evidence type="ECO:0000313" key="2">
    <source>
        <dbReference type="EMBL" id="GAA1612855.1"/>
    </source>
</evidence>
<accession>A0ABN2ENM2</accession>
<feature type="domain" description="HTH luxR-type" evidence="1">
    <location>
        <begin position="299"/>
        <end position="364"/>
    </location>
</feature>
<dbReference type="InterPro" id="IPR036388">
    <property type="entry name" value="WH-like_DNA-bd_sf"/>
</dbReference>
<dbReference type="InterPro" id="IPR051797">
    <property type="entry name" value="TrmB-like"/>
</dbReference>
<evidence type="ECO:0000313" key="3">
    <source>
        <dbReference type="Proteomes" id="UP001500190"/>
    </source>
</evidence>
<organism evidence="2 3">
    <name type="scientific">Kribbella karoonensis</name>
    <dbReference type="NCBI Taxonomy" id="324851"/>
    <lineage>
        <taxon>Bacteria</taxon>
        <taxon>Bacillati</taxon>
        <taxon>Actinomycetota</taxon>
        <taxon>Actinomycetes</taxon>
        <taxon>Propionibacteriales</taxon>
        <taxon>Kribbellaceae</taxon>
        <taxon>Kribbella</taxon>
    </lineage>
</organism>
<dbReference type="SUPFAM" id="SSF46894">
    <property type="entry name" value="C-terminal effector domain of the bipartite response regulators"/>
    <property type="match status" value="1"/>
</dbReference>
<comment type="caution">
    <text evidence="2">The sequence shown here is derived from an EMBL/GenBank/DDBJ whole genome shotgun (WGS) entry which is preliminary data.</text>
</comment>
<dbReference type="SMART" id="SM00421">
    <property type="entry name" value="HTH_LUXR"/>
    <property type="match status" value="1"/>
</dbReference>
<name>A0ABN2ENM2_9ACTN</name>
<dbReference type="CDD" id="cd06170">
    <property type="entry name" value="LuxR_C_like"/>
    <property type="match status" value="1"/>
</dbReference>
<evidence type="ECO:0000259" key="1">
    <source>
        <dbReference type="PROSITE" id="PS50043"/>
    </source>
</evidence>
<dbReference type="PROSITE" id="PS50043">
    <property type="entry name" value="HTH_LUXR_2"/>
    <property type="match status" value="1"/>
</dbReference>
<sequence>MSQSEPVEGASYPRAARYPRAVPNAPQVRTTGLRLAHLGVDATAERTYLTVLERPSWTAAELGERLGLDEESTHEVIRHLTALGLLARDGSGDGSSRTVRPLNPRLSLTALLAEREADLARVTRDLERSRVAAAEIAGEFARRHPAPLGDSNGALDWAGSPAAAQRTIEGLLKSASGEVLVSTPATAALADPIAGLRELGTGVLAPPVRYRILVPDAARTDPMLARRLQQLTRNGAQVRTAATVPLCAMIVDSATVALPADRTGRGAVSILRLAAAVGAMTELFERVWHTATPLRQPTGLGDASGLTVREREVLSLLSDGGTDASAAAQLGVSVRTVRRMVSEMMARLGAQSRFQAGLKASERGWVGTR</sequence>
<dbReference type="EMBL" id="BAAAND010000012">
    <property type="protein sequence ID" value="GAA1612855.1"/>
    <property type="molecule type" value="Genomic_DNA"/>
</dbReference>
<proteinExistence type="predicted"/>
<dbReference type="InterPro" id="IPR016032">
    <property type="entry name" value="Sig_transdc_resp-reg_C-effctor"/>
</dbReference>
<keyword evidence="3" id="KW-1185">Reference proteome</keyword>
<dbReference type="Pfam" id="PF00196">
    <property type="entry name" value="GerE"/>
    <property type="match status" value="1"/>
</dbReference>
<dbReference type="PANTHER" id="PTHR34293">
    <property type="entry name" value="HTH-TYPE TRANSCRIPTIONAL REGULATOR TRMBL2"/>
    <property type="match status" value="1"/>
</dbReference>
<dbReference type="PANTHER" id="PTHR34293:SF1">
    <property type="entry name" value="HTH-TYPE TRANSCRIPTIONAL REGULATOR TRMBL2"/>
    <property type="match status" value="1"/>
</dbReference>
<gene>
    <name evidence="2" type="ORF">GCM10009742_75070</name>
</gene>
<dbReference type="Proteomes" id="UP001500190">
    <property type="component" value="Unassembled WGS sequence"/>
</dbReference>
<dbReference type="InterPro" id="IPR000792">
    <property type="entry name" value="Tscrpt_reg_LuxR_C"/>
</dbReference>
<dbReference type="PRINTS" id="PR00038">
    <property type="entry name" value="HTHLUXR"/>
</dbReference>
<reference evidence="2 3" key="1">
    <citation type="journal article" date="2019" name="Int. J. Syst. Evol. Microbiol.">
        <title>The Global Catalogue of Microorganisms (GCM) 10K type strain sequencing project: providing services to taxonomists for standard genome sequencing and annotation.</title>
        <authorList>
            <consortium name="The Broad Institute Genomics Platform"/>
            <consortium name="The Broad Institute Genome Sequencing Center for Infectious Disease"/>
            <person name="Wu L."/>
            <person name="Ma J."/>
        </authorList>
    </citation>
    <scope>NUCLEOTIDE SEQUENCE [LARGE SCALE GENOMIC DNA]</scope>
    <source>
        <strain evidence="2 3">JCM 14304</strain>
    </source>
</reference>
<protein>
    <recommendedName>
        <fullName evidence="1">HTH luxR-type domain-containing protein</fullName>
    </recommendedName>
</protein>
<dbReference type="SUPFAM" id="SSF46785">
    <property type="entry name" value="Winged helix' DNA-binding domain"/>
    <property type="match status" value="1"/>
</dbReference>